<gene>
    <name evidence="2" type="ORF">QM012_001186</name>
</gene>
<name>A0ABR0TH26_AURPU</name>
<organism evidence="2 3">
    <name type="scientific">Aureobasidium pullulans</name>
    <name type="common">Black yeast</name>
    <name type="synonym">Pullularia pullulans</name>
    <dbReference type="NCBI Taxonomy" id="5580"/>
    <lineage>
        <taxon>Eukaryota</taxon>
        <taxon>Fungi</taxon>
        <taxon>Dikarya</taxon>
        <taxon>Ascomycota</taxon>
        <taxon>Pezizomycotina</taxon>
        <taxon>Dothideomycetes</taxon>
        <taxon>Dothideomycetidae</taxon>
        <taxon>Dothideales</taxon>
        <taxon>Saccotheciaceae</taxon>
        <taxon>Aureobasidium</taxon>
    </lineage>
</organism>
<evidence type="ECO:0000313" key="2">
    <source>
        <dbReference type="EMBL" id="KAK6003341.1"/>
    </source>
</evidence>
<dbReference type="SUPFAM" id="SSF54695">
    <property type="entry name" value="POZ domain"/>
    <property type="match status" value="1"/>
</dbReference>
<sequence length="260" mass="29797">MDPLQDWLTDLMNAPDPQTNHLQAQLNQEDEGNATTMLSHNRGQVSQQPVSRAVTTMSKRPPGACFQSLVTIEVGSKQKKFMIHKDLLTFYSDYFRAAFNSSFREATEGKLSLLDVDVDVEIFDIFHKFLYTGCLVDGQGHNLRTGQLVRLWLFGDKFIIPCFQNIVIDAMIQRLNIRRALPTDYVKLVWANTMPSALGCCCFILSSRHEKYWSFEALVDLAKALYTGDFLEQTATGEYWTMPERDKCYYHVHVEGENCE</sequence>
<dbReference type="EMBL" id="JASGXD010000010">
    <property type="protein sequence ID" value="KAK6003341.1"/>
    <property type="molecule type" value="Genomic_DNA"/>
</dbReference>
<protein>
    <recommendedName>
        <fullName evidence="1">BTB domain-containing protein</fullName>
    </recommendedName>
</protein>
<dbReference type="PROSITE" id="PS50097">
    <property type="entry name" value="BTB"/>
    <property type="match status" value="1"/>
</dbReference>
<proteinExistence type="predicted"/>
<dbReference type="InterPro" id="IPR000210">
    <property type="entry name" value="BTB/POZ_dom"/>
</dbReference>
<comment type="caution">
    <text evidence="2">The sequence shown here is derived from an EMBL/GenBank/DDBJ whole genome shotgun (WGS) entry which is preliminary data.</text>
</comment>
<dbReference type="SMART" id="SM00225">
    <property type="entry name" value="BTB"/>
    <property type="match status" value="1"/>
</dbReference>
<dbReference type="Proteomes" id="UP001341245">
    <property type="component" value="Unassembled WGS sequence"/>
</dbReference>
<dbReference type="CDD" id="cd18186">
    <property type="entry name" value="BTB_POZ_ZBTB_KLHL-like"/>
    <property type="match status" value="1"/>
</dbReference>
<keyword evidence="3" id="KW-1185">Reference proteome</keyword>
<evidence type="ECO:0000313" key="3">
    <source>
        <dbReference type="Proteomes" id="UP001341245"/>
    </source>
</evidence>
<dbReference type="Pfam" id="PF00651">
    <property type="entry name" value="BTB"/>
    <property type="match status" value="1"/>
</dbReference>
<evidence type="ECO:0000259" key="1">
    <source>
        <dbReference type="PROSITE" id="PS50097"/>
    </source>
</evidence>
<feature type="domain" description="BTB" evidence="1">
    <location>
        <begin position="68"/>
        <end position="133"/>
    </location>
</feature>
<dbReference type="PANTHER" id="PTHR47843">
    <property type="entry name" value="BTB DOMAIN-CONTAINING PROTEIN-RELATED"/>
    <property type="match status" value="1"/>
</dbReference>
<reference evidence="2 3" key="1">
    <citation type="submission" date="2023-11" db="EMBL/GenBank/DDBJ databases">
        <title>Draft genome sequence and annotation of the polyextremotolerant black yeast-like fungus Aureobasidium pullulans NRRL 62042.</title>
        <authorList>
            <person name="Dielentheis-Frenken M.R.E."/>
            <person name="Wibberg D."/>
            <person name="Blank L.M."/>
            <person name="Tiso T."/>
        </authorList>
    </citation>
    <scope>NUCLEOTIDE SEQUENCE [LARGE SCALE GENOMIC DNA]</scope>
    <source>
        <strain evidence="2 3">NRRL 62042</strain>
    </source>
</reference>
<dbReference type="PANTHER" id="PTHR47843:SF2">
    <property type="entry name" value="BTB DOMAIN-CONTAINING PROTEIN"/>
    <property type="match status" value="1"/>
</dbReference>
<dbReference type="Gene3D" id="3.30.710.10">
    <property type="entry name" value="Potassium Channel Kv1.1, Chain A"/>
    <property type="match status" value="1"/>
</dbReference>
<dbReference type="InterPro" id="IPR011333">
    <property type="entry name" value="SKP1/BTB/POZ_sf"/>
</dbReference>
<accession>A0ABR0TH26</accession>